<sequence length="87" mass="9503">MSPKSAQRFWDNDLLKTKTETHRFDGDAFQPEGVNRIVDRCKIGRDEARAASSLSSALPGMAREPETKNPPCGGSLAQISTMPELIA</sequence>
<organism evidence="2 3">
    <name type="scientific">Mesorhizobium sangaii</name>
    <dbReference type="NCBI Taxonomy" id="505389"/>
    <lineage>
        <taxon>Bacteria</taxon>
        <taxon>Pseudomonadati</taxon>
        <taxon>Pseudomonadota</taxon>
        <taxon>Alphaproteobacteria</taxon>
        <taxon>Hyphomicrobiales</taxon>
        <taxon>Phyllobacteriaceae</taxon>
        <taxon>Mesorhizobium</taxon>
    </lineage>
</organism>
<comment type="caution">
    <text evidence="2">The sequence shown here is derived from an EMBL/GenBank/DDBJ whole genome shotgun (WGS) entry which is preliminary data.</text>
</comment>
<feature type="region of interest" description="Disordered" evidence="1">
    <location>
        <begin position="52"/>
        <end position="87"/>
    </location>
</feature>
<evidence type="ECO:0000313" key="3">
    <source>
        <dbReference type="Proteomes" id="UP000556329"/>
    </source>
</evidence>
<evidence type="ECO:0000313" key="2">
    <source>
        <dbReference type="EMBL" id="MBB6410856.1"/>
    </source>
</evidence>
<evidence type="ECO:0000256" key="1">
    <source>
        <dbReference type="SAM" id="MobiDB-lite"/>
    </source>
</evidence>
<dbReference type="Proteomes" id="UP000556329">
    <property type="component" value="Unassembled WGS sequence"/>
</dbReference>
<reference evidence="2 3" key="1">
    <citation type="submission" date="2020-08" db="EMBL/GenBank/DDBJ databases">
        <title>Genomic Encyclopedia of Type Strains, Phase IV (KMG-IV): sequencing the most valuable type-strain genomes for metagenomic binning, comparative biology and taxonomic classification.</title>
        <authorList>
            <person name="Goeker M."/>
        </authorList>
    </citation>
    <scope>NUCLEOTIDE SEQUENCE [LARGE SCALE GENOMIC DNA]</scope>
    <source>
        <strain evidence="2 3">DSM 100039</strain>
    </source>
</reference>
<keyword evidence="3" id="KW-1185">Reference proteome</keyword>
<protein>
    <submittedName>
        <fullName evidence="2">Uncharacterized protein</fullName>
    </submittedName>
</protein>
<proteinExistence type="predicted"/>
<name>A0A841P6R3_9HYPH</name>
<dbReference type="RefSeq" id="WP_184873749.1">
    <property type="nucleotide sequence ID" value="NZ_JACHEF010000003.1"/>
</dbReference>
<gene>
    <name evidence="2" type="ORF">HNQ71_003530</name>
</gene>
<accession>A0A841P6R3</accession>
<dbReference type="EMBL" id="JACHEF010000003">
    <property type="protein sequence ID" value="MBB6410856.1"/>
    <property type="molecule type" value="Genomic_DNA"/>
</dbReference>
<dbReference type="AlphaFoldDB" id="A0A841P6R3"/>